<evidence type="ECO:0000256" key="7">
    <source>
        <dbReference type="SAM" id="Phobius"/>
    </source>
</evidence>
<proteinExistence type="inferred from homology"/>
<dbReference type="Pfam" id="PF02683">
    <property type="entry name" value="DsbD_TM"/>
    <property type="match status" value="1"/>
</dbReference>
<dbReference type="GO" id="GO:0017004">
    <property type="term" value="P:cytochrome complex assembly"/>
    <property type="evidence" value="ECO:0007669"/>
    <property type="project" value="UniProtKB-KW"/>
</dbReference>
<keyword evidence="5 7" id="KW-1133">Transmembrane helix</keyword>
<keyword evidence="6 7" id="KW-0472">Membrane</keyword>
<comment type="similarity">
    <text evidence="2">Belongs to the DsbD family.</text>
</comment>
<dbReference type="InterPro" id="IPR051790">
    <property type="entry name" value="Cytochrome_c-biogenesis_DsbD"/>
</dbReference>
<evidence type="ECO:0000256" key="1">
    <source>
        <dbReference type="ARBA" id="ARBA00004141"/>
    </source>
</evidence>
<reference evidence="10" key="1">
    <citation type="submission" date="2015-07" db="EMBL/GenBank/DDBJ databases">
        <authorList>
            <person name="Rodrigo-Torres Lidia"/>
            <person name="Arahal R.David."/>
        </authorList>
    </citation>
    <scope>NUCLEOTIDE SEQUENCE [LARGE SCALE GENOMIC DNA]</scope>
    <source>
        <strain evidence="10">CECT 5096</strain>
    </source>
</reference>
<dbReference type="STRING" id="311410.LA5095_01596"/>
<keyword evidence="3 7" id="KW-0812">Transmembrane</keyword>
<feature type="transmembrane region" description="Helical" evidence="7">
    <location>
        <begin position="199"/>
        <end position="219"/>
    </location>
</feature>
<dbReference type="GeneID" id="97670217"/>
<dbReference type="AlphaFoldDB" id="A0A0M7AA27"/>
<feature type="transmembrane region" description="Helical" evidence="7">
    <location>
        <begin position="70"/>
        <end position="88"/>
    </location>
</feature>
<dbReference type="Proteomes" id="UP000049983">
    <property type="component" value="Unassembled WGS sequence"/>
</dbReference>
<dbReference type="InterPro" id="IPR003834">
    <property type="entry name" value="Cyt_c_assmbl_TM_dom"/>
</dbReference>
<evidence type="ECO:0000256" key="6">
    <source>
        <dbReference type="ARBA" id="ARBA00023136"/>
    </source>
</evidence>
<dbReference type="RefSeq" id="WP_055113702.1">
    <property type="nucleotide sequence ID" value="NZ_CXWA01000001.1"/>
</dbReference>
<dbReference type="OrthoDB" id="9811352at2"/>
<evidence type="ECO:0000256" key="4">
    <source>
        <dbReference type="ARBA" id="ARBA00022748"/>
    </source>
</evidence>
<organism evidence="9 10">
    <name type="scientific">Roseibium album</name>
    <dbReference type="NCBI Taxonomy" id="311410"/>
    <lineage>
        <taxon>Bacteria</taxon>
        <taxon>Pseudomonadati</taxon>
        <taxon>Pseudomonadota</taxon>
        <taxon>Alphaproteobacteria</taxon>
        <taxon>Hyphomicrobiales</taxon>
        <taxon>Stappiaceae</taxon>
        <taxon>Roseibium</taxon>
    </lineage>
</organism>
<evidence type="ECO:0000259" key="8">
    <source>
        <dbReference type="Pfam" id="PF02683"/>
    </source>
</evidence>
<evidence type="ECO:0000313" key="9">
    <source>
        <dbReference type="EMBL" id="CTQ71266.1"/>
    </source>
</evidence>
<gene>
    <name evidence="9" type="ORF">LA5096_02850</name>
</gene>
<protein>
    <submittedName>
        <fullName evidence="9">Thiol:disulfide interchange protein</fullName>
    </submittedName>
</protein>
<comment type="subcellular location">
    <subcellularLocation>
        <location evidence="1">Membrane</location>
        <topology evidence="1">Multi-pass membrane protein</topology>
    </subcellularLocation>
</comment>
<keyword evidence="4" id="KW-0201">Cytochrome c-type biogenesis</keyword>
<feature type="transmembrane region" description="Helical" evidence="7">
    <location>
        <begin position="6"/>
        <end position="28"/>
    </location>
</feature>
<evidence type="ECO:0000256" key="5">
    <source>
        <dbReference type="ARBA" id="ARBA00022989"/>
    </source>
</evidence>
<sequence>MLELPLAYLAGLLTLINPCVLPVLPIVLASALNANRQAPFALAAGMSVSFVAVGMLISTLGYAIGLTEDVMSKVGASLMIVFGIVLLVPSFSQRFELATAGISGSAGQRLQSTDTSGLRGQFLGGVLLGAVWSPCIGPTLGGAIALASQGENLLWATLIMCSFALGVSTLIVGLGLGAGQTLRMRADKLRGIAEKSKSVMGIVFIAVGLLLLLNVHHMIDAWAMSVMPIWLQDLSVRF</sequence>
<feature type="transmembrane region" description="Helical" evidence="7">
    <location>
        <begin position="153"/>
        <end position="178"/>
    </location>
</feature>
<evidence type="ECO:0000256" key="2">
    <source>
        <dbReference type="ARBA" id="ARBA00006143"/>
    </source>
</evidence>
<keyword evidence="10" id="KW-1185">Reference proteome</keyword>
<evidence type="ECO:0000313" key="10">
    <source>
        <dbReference type="Proteomes" id="UP000049983"/>
    </source>
</evidence>
<evidence type="ECO:0000256" key="3">
    <source>
        <dbReference type="ARBA" id="ARBA00022692"/>
    </source>
</evidence>
<name>A0A0M7AA27_9HYPH</name>
<feature type="transmembrane region" description="Helical" evidence="7">
    <location>
        <begin position="122"/>
        <end position="147"/>
    </location>
</feature>
<accession>A0A0M7AA27</accession>
<feature type="transmembrane region" description="Helical" evidence="7">
    <location>
        <begin position="40"/>
        <end position="64"/>
    </location>
</feature>
<dbReference type="GO" id="GO:0016020">
    <property type="term" value="C:membrane"/>
    <property type="evidence" value="ECO:0007669"/>
    <property type="project" value="UniProtKB-SubCell"/>
</dbReference>
<dbReference type="PANTHER" id="PTHR31272">
    <property type="entry name" value="CYTOCHROME C-TYPE BIOGENESIS PROTEIN HI_1454-RELATED"/>
    <property type="match status" value="1"/>
</dbReference>
<dbReference type="EMBL" id="CXWC01000010">
    <property type="protein sequence ID" value="CTQ71266.1"/>
    <property type="molecule type" value="Genomic_DNA"/>
</dbReference>
<dbReference type="PANTHER" id="PTHR31272:SF9">
    <property type="entry name" value="BLL1027 PROTEIN"/>
    <property type="match status" value="1"/>
</dbReference>
<feature type="domain" description="Cytochrome C biogenesis protein transmembrane" evidence="8">
    <location>
        <begin position="5"/>
        <end position="213"/>
    </location>
</feature>